<keyword evidence="2" id="KW-0805">Transcription regulation</keyword>
<dbReference type="GO" id="GO:0000981">
    <property type="term" value="F:DNA-binding transcription factor activity, RNA polymerase II-specific"/>
    <property type="evidence" value="ECO:0007669"/>
    <property type="project" value="TreeGrafter"/>
</dbReference>
<dbReference type="InterPro" id="IPR046360">
    <property type="entry name" value="T-box_DNA-bd"/>
</dbReference>
<dbReference type="SMART" id="SM00425">
    <property type="entry name" value="TBOX"/>
    <property type="match status" value="1"/>
</dbReference>
<dbReference type="PRINTS" id="PR00937">
    <property type="entry name" value="TBOX"/>
</dbReference>
<gene>
    <name evidence="9" type="ORF">CAMP_LOCUS9065</name>
</gene>
<feature type="region of interest" description="Disordered" evidence="7">
    <location>
        <begin position="192"/>
        <end position="243"/>
    </location>
</feature>
<protein>
    <recommendedName>
        <fullName evidence="8">T-box domain-containing protein</fullName>
    </recommendedName>
</protein>
<evidence type="ECO:0000256" key="1">
    <source>
        <dbReference type="ARBA" id="ARBA00004123"/>
    </source>
</evidence>
<dbReference type="InterPro" id="IPR036960">
    <property type="entry name" value="T-box_sf"/>
</dbReference>
<dbReference type="InterPro" id="IPR008967">
    <property type="entry name" value="p53-like_TF_DNA-bd_sf"/>
</dbReference>
<organism evidence="9 10">
    <name type="scientific">Caenorhabditis angaria</name>
    <dbReference type="NCBI Taxonomy" id="860376"/>
    <lineage>
        <taxon>Eukaryota</taxon>
        <taxon>Metazoa</taxon>
        <taxon>Ecdysozoa</taxon>
        <taxon>Nematoda</taxon>
        <taxon>Chromadorea</taxon>
        <taxon>Rhabditida</taxon>
        <taxon>Rhabditina</taxon>
        <taxon>Rhabditomorpha</taxon>
        <taxon>Rhabditoidea</taxon>
        <taxon>Rhabditidae</taxon>
        <taxon>Peloderinae</taxon>
        <taxon>Caenorhabditis</taxon>
    </lineage>
</organism>
<dbReference type="Gene3D" id="2.60.40.820">
    <property type="entry name" value="Transcription factor, T-box"/>
    <property type="match status" value="1"/>
</dbReference>
<evidence type="ECO:0000256" key="7">
    <source>
        <dbReference type="SAM" id="MobiDB-lite"/>
    </source>
</evidence>
<dbReference type="AlphaFoldDB" id="A0A9P1IL65"/>
<dbReference type="GO" id="GO:0000785">
    <property type="term" value="C:chromatin"/>
    <property type="evidence" value="ECO:0007669"/>
    <property type="project" value="TreeGrafter"/>
</dbReference>
<comment type="caution">
    <text evidence="9">The sequence shown here is derived from an EMBL/GenBank/DDBJ whole genome shotgun (WGS) entry which is preliminary data.</text>
</comment>
<dbReference type="CDD" id="cd00182">
    <property type="entry name" value="T-box"/>
    <property type="match status" value="1"/>
</dbReference>
<comment type="subcellular location">
    <subcellularLocation>
        <location evidence="1 6">Nucleus</location>
    </subcellularLocation>
</comment>
<feature type="region of interest" description="Disordered" evidence="7">
    <location>
        <begin position="319"/>
        <end position="346"/>
    </location>
</feature>
<evidence type="ECO:0000259" key="8">
    <source>
        <dbReference type="PROSITE" id="PS50252"/>
    </source>
</evidence>
<dbReference type="GO" id="GO:0005634">
    <property type="term" value="C:nucleus"/>
    <property type="evidence" value="ECO:0007669"/>
    <property type="project" value="UniProtKB-SubCell"/>
</dbReference>
<dbReference type="Pfam" id="PF00907">
    <property type="entry name" value="T-box"/>
    <property type="match status" value="1"/>
</dbReference>
<dbReference type="GO" id="GO:0001708">
    <property type="term" value="P:cell fate specification"/>
    <property type="evidence" value="ECO:0007669"/>
    <property type="project" value="TreeGrafter"/>
</dbReference>
<dbReference type="SUPFAM" id="SSF49417">
    <property type="entry name" value="p53-like transcription factors"/>
    <property type="match status" value="1"/>
</dbReference>
<dbReference type="GO" id="GO:0000978">
    <property type="term" value="F:RNA polymerase II cis-regulatory region sequence-specific DNA binding"/>
    <property type="evidence" value="ECO:0007669"/>
    <property type="project" value="InterPro"/>
</dbReference>
<dbReference type="PANTHER" id="PTHR11267">
    <property type="entry name" value="T-BOX PROTEIN-RELATED"/>
    <property type="match status" value="1"/>
</dbReference>
<evidence type="ECO:0000256" key="2">
    <source>
        <dbReference type="ARBA" id="ARBA00023015"/>
    </source>
</evidence>
<evidence type="ECO:0000256" key="4">
    <source>
        <dbReference type="ARBA" id="ARBA00023163"/>
    </source>
</evidence>
<dbReference type="OrthoDB" id="7442607at2759"/>
<dbReference type="InterPro" id="IPR001699">
    <property type="entry name" value="TF_T-box"/>
</dbReference>
<evidence type="ECO:0000313" key="9">
    <source>
        <dbReference type="EMBL" id="CAI5446428.1"/>
    </source>
</evidence>
<dbReference type="Proteomes" id="UP001152747">
    <property type="component" value="Unassembled WGS sequence"/>
</dbReference>
<evidence type="ECO:0000256" key="5">
    <source>
        <dbReference type="ARBA" id="ARBA00023242"/>
    </source>
</evidence>
<proteinExistence type="predicted"/>
<dbReference type="FunFam" id="2.60.40.820:FF:000013">
    <property type="entry name" value="T-box transcription factor tbx-9"/>
    <property type="match status" value="1"/>
</dbReference>
<evidence type="ECO:0000313" key="10">
    <source>
        <dbReference type="Proteomes" id="UP001152747"/>
    </source>
</evidence>
<reference evidence="9" key="1">
    <citation type="submission" date="2022-11" db="EMBL/GenBank/DDBJ databases">
        <authorList>
            <person name="Kikuchi T."/>
        </authorList>
    </citation>
    <scope>NUCLEOTIDE SEQUENCE</scope>
    <source>
        <strain evidence="9">PS1010</strain>
    </source>
</reference>
<feature type="domain" description="T-box" evidence="8">
    <location>
        <begin position="9"/>
        <end position="195"/>
    </location>
</feature>
<evidence type="ECO:0000256" key="3">
    <source>
        <dbReference type="ARBA" id="ARBA00023125"/>
    </source>
</evidence>
<accession>A0A9P1IL65</accession>
<keyword evidence="3 6" id="KW-0238">DNA-binding</keyword>
<comment type="caution">
    <text evidence="6">Lacks conserved residue(s) required for the propagation of feature annotation.</text>
</comment>
<name>A0A9P1IL65_9PELO</name>
<dbReference type="PROSITE" id="PS50252">
    <property type="entry name" value="TBOX_3"/>
    <property type="match status" value="1"/>
</dbReference>
<keyword evidence="10" id="KW-1185">Reference proteome</keyword>
<evidence type="ECO:0000256" key="6">
    <source>
        <dbReference type="PROSITE-ProRule" id="PRU00201"/>
    </source>
</evidence>
<sequence>MQQRIRVRVADEELWKKFYPATEMIVTKKGRSLFPKLDYKVEGLSPECYYAFQLRMERVDNIKYKFDLGEWHEATKGEPRTIDQAIRHSDGFRRGDEWMKSNIQFSRLKITNNIAANIPNHIILQSMHKYVPVLTIIKMGGMPDMYGMGMNGQEAMIEEEFRFDFTEFIAVTAYQNQDITRLKVQHNKYARGFRSENSRKRDRTATPPIEEQHHKPSSSSASPEDLYHQQQQQQNPAKRMANWGHPAAAAAAAAAYYPQQFFNFAPEMQPQFYYPTPEQIAYSNYHYQAAAVYNPMEQAAAYNPAAYWPMAAQPTASVAPTLEHSPNSSAYSSNCPSTSPQTNSSI</sequence>
<dbReference type="GO" id="GO:0045893">
    <property type="term" value="P:positive regulation of DNA-templated transcription"/>
    <property type="evidence" value="ECO:0007669"/>
    <property type="project" value="InterPro"/>
</dbReference>
<keyword evidence="5 6" id="KW-0539">Nucleus</keyword>
<feature type="compositionally biased region" description="Polar residues" evidence="7">
    <location>
        <begin position="217"/>
        <end position="236"/>
    </location>
</feature>
<dbReference type="PANTHER" id="PTHR11267:SF189">
    <property type="entry name" value="T-BOX PROTEIN 31-RELATED"/>
    <property type="match status" value="1"/>
</dbReference>
<keyword evidence="4" id="KW-0804">Transcription</keyword>
<dbReference type="EMBL" id="CANHGI010000003">
    <property type="protein sequence ID" value="CAI5446428.1"/>
    <property type="molecule type" value="Genomic_DNA"/>
</dbReference>